<dbReference type="EMBL" id="JAHRHY010000003">
    <property type="protein sequence ID" value="KAG9071250.1"/>
    <property type="molecule type" value="Genomic_DNA"/>
</dbReference>
<feature type="transmembrane region" description="Helical" evidence="1">
    <location>
        <begin position="43"/>
        <end position="63"/>
    </location>
</feature>
<keyword evidence="1" id="KW-0472">Membrane</keyword>
<protein>
    <submittedName>
        <fullName evidence="2">Uncharacterized protein</fullName>
    </submittedName>
</protein>
<dbReference type="AlphaFoldDB" id="A0A9P7Y1I6"/>
<dbReference type="Proteomes" id="UP000707451">
    <property type="component" value="Unassembled WGS sequence"/>
</dbReference>
<evidence type="ECO:0000313" key="3">
    <source>
        <dbReference type="Proteomes" id="UP000707451"/>
    </source>
</evidence>
<dbReference type="OrthoDB" id="2479615at2759"/>
<gene>
    <name evidence="2" type="ORF">KI688_008796</name>
</gene>
<proteinExistence type="predicted"/>
<feature type="transmembrane region" description="Helical" evidence="1">
    <location>
        <begin position="70"/>
        <end position="89"/>
    </location>
</feature>
<evidence type="ECO:0000313" key="2">
    <source>
        <dbReference type="EMBL" id="KAG9071250.1"/>
    </source>
</evidence>
<keyword evidence="1" id="KW-0812">Transmembrane</keyword>
<keyword evidence="3" id="KW-1185">Reference proteome</keyword>
<comment type="caution">
    <text evidence="2">The sequence shown here is derived from an EMBL/GenBank/DDBJ whole genome shotgun (WGS) entry which is preliminary data.</text>
</comment>
<keyword evidence="1" id="KW-1133">Transmembrane helix</keyword>
<name>A0A9P7Y1I6_9FUNG</name>
<reference evidence="2" key="1">
    <citation type="submission" date="2021-06" db="EMBL/GenBank/DDBJ databases">
        <title>Genome Sequence of Mortierella hyaline Strain SCG-10, a Cold-Adapted, Nitrate-Reducing Fungus Isolated from Soil in Minnesota, USA.</title>
        <authorList>
            <person name="Aldossari N."/>
        </authorList>
    </citation>
    <scope>NUCLEOTIDE SEQUENCE</scope>
    <source>
        <strain evidence="2">SCG-10</strain>
    </source>
</reference>
<organism evidence="2 3">
    <name type="scientific">Linnemannia hyalina</name>
    <dbReference type="NCBI Taxonomy" id="64524"/>
    <lineage>
        <taxon>Eukaryota</taxon>
        <taxon>Fungi</taxon>
        <taxon>Fungi incertae sedis</taxon>
        <taxon>Mucoromycota</taxon>
        <taxon>Mortierellomycotina</taxon>
        <taxon>Mortierellomycetes</taxon>
        <taxon>Mortierellales</taxon>
        <taxon>Mortierellaceae</taxon>
        <taxon>Linnemannia</taxon>
    </lineage>
</organism>
<accession>A0A9P7Y1I6</accession>
<sequence length="137" mass="15940">MNHYFECGGIAYKIIPLTLLNETDRTTEPKFTVTCQSVSLLEFFLIVALLVLLLSIPGLFEIFQRRMPFTYAWITTVLCNILVLIHNLFNRQDPAEYWPLPKREWCFGHGDDDDDGDVADAWTEFPFVAVNRFFVRS</sequence>
<evidence type="ECO:0000256" key="1">
    <source>
        <dbReference type="SAM" id="Phobius"/>
    </source>
</evidence>